<protein>
    <submittedName>
        <fullName evidence="1">Uncharacterized protein</fullName>
    </submittedName>
</protein>
<organism evidence="1 2">
    <name type="scientific">Grifola frondosa</name>
    <name type="common">Maitake</name>
    <name type="synonym">Polyporus frondosus</name>
    <dbReference type="NCBI Taxonomy" id="5627"/>
    <lineage>
        <taxon>Eukaryota</taxon>
        <taxon>Fungi</taxon>
        <taxon>Dikarya</taxon>
        <taxon>Basidiomycota</taxon>
        <taxon>Agaricomycotina</taxon>
        <taxon>Agaricomycetes</taxon>
        <taxon>Polyporales</taxon>
        <taxon>Grifolaceae</taxon>
        <taxon>Grifola</taxon>
    </lineage>
</organism>
<comment type="caution">
    <text evidence="1">The sequence shown here is derived from an EMBL/GenBank/DDBJ whole genome shotgun (WGS) entry which is preliminary data.</text>
</comment>
<reference evidence="1 2" key="1">
    <citation type="submission" date="2016-03" db="EMBL/GenBank/DDBJ databases">
        <title>Whole genome sequencing of Grifola frondosa 9006-11.</title>
        <authorList>
            <person name="Min B."/>
            <person name="Park H."/>
            <person name="Kim J.-G."/>
            <person name="Cho H."/>
            <person name="Oh Y.-L."/>
            <person name="Kong W.-S."/>
            <person name="Choi I.-G."/>
        </authorList>
    </citation>
    <scope>NUCLEOTIDE SEQUENCE [LARGE SCALE GENOMIC DNA]</scope>
    <source>
        <strain evidence="1 2">9006-11</strain>
    </source>
</reference>
<evidence type="ECO:0000313" key="1">
    <source>
        <dbReference type="EMBL" id="OBZ75764.1"/>
    </source>
</evidence>
<accession>A0A1C7ML70</accession>
<sequence>MRISCKRLSISSQALEEQLKKSVISFSMLDSLRSHINCIYRHVSMRYESGPEMIMDTILLAVAEMSADDKVQTPVAIFPEMRLTSEDGVATIVFTHDSDYEPARVLQATVEDIARFARNRITLMEAKRDAQQLYDCMPEATS</sequence>
<dbReference type="AlphaFoldDB" id="A0A1C7ML70"/>
<name>A0A1C7ML70_GRIFR</name>
<keyword evidence="2" id="KW-1185">Reference proteome</keyword>
<dbReference type="OrthoDB" id="2803590at2759"/>
<evidence type="ECO:0000313" key="2">
    <source>
        <dbReference type="Proteomes" id="UP000092993"/>
    </source>
</evidence>
<proteinExistence type="predicted"/>
<gene>
    <name evidence="1" type="ORF">A0H81_04088</name>
</gene>
<dbReference type="Proteomes" id="UP000092993">
    <property type="component" value="Unassembled WGS sequence"/>
</dbReference>
<dbReference type="EMBL" id="LUGG01000004">
    <property type="protein sequence ID" value="OBZ75764.1"/>
    <property type="molecule type" value="Genomic_DNA"/>
</dbReference>